<keyword evidence="1" id="KW-0460">Magnesium</keyword>
<dbReference type="SUPFAM" id="SSF101478">
    <property type="entry name" value="ADP-ribosylglycohydrolase"/>
    <property type="match status" value="1"/>
</dbReference>
<keyword evidence="2" id="KW-0378">Hydrolase</keyword>
<feature type="binding site" evidence="1">
    <location>
        <position position="397"/>
    </location>
    <ligand>
        <name>Mg(2+)</name>
        <dbReference type="ChEBI" id="CHEBI:18420"/>
        <label>1</label>
    </ligand>
</feature>
<sequence>MRVTWVQPEDLVRHELWQAEREGRDVAAIRERWASAGTLVEPPYVGASPEVGTPEQRALAEELLLELDALPDVTADSEPSDWSDIAASIGPVAGSASAATGPGADLPERVHGGWLGRAVGCVLGKPVEKVPRAGIEEILRSTGRWPLDRYFTAVGLDPEVSQRWPWNRASRPTSLEENIDGTPEDDDINYTLMALRVVEQHGAEFTSDDVAQGWLLDLPAGRSFTAERVAYRNLLEGLTPPLTARVRNPFREWIGAQIRTDFYGWVNPGDPLRAAEWAWRDAAVSHTRNGLYGAMFVAAMASEALVADSVGTVLDVGASVVPSGSRMAAAIRFGRDLAASTSDPTEAYAALEREFAGMHWVHALNNTALVAYALEAGGGDFDRSICLTVMGGWDTDSNGATVGAVAGALGGTTAIAARWSDPLKNRMSTSIPGCDGQTFDDVAARTLAVAERVRRR</sequence>
<dbReference type="Proteomes" id="UP000199077">
    <property type="component" value="Chromosome I"/>
</dbReference>
<dbReference type="InterPro" id="IPR036705">
    <property type="entry name" value="Ribosyl_crysJ1_sf"/>
</dbReference>
<accession>A0A1H0TXI3</accession>
<dbReference type="STRING" id="443156.SAMN04489867_3014"/>
<dbReference type="EMBL" id="LT629711">
    <property type="protein sequence ID" value="SDP58388.1"/>
    <property type="molecule type" value="Genomic_DNA"/>
</dbReference>
<feature type="binding site" evidence="1">
    <location>
        <position position="394"/>
    </location>
    <ligand>
        <name>Mg(2+)</name>
        <dbReference type="ChEBI" id="CHEBI:18420"/>
        <label>1</label>
    </ligand>
</feature>
<dbReference type="GO" id="GO:0016787">
    <property type="term" value="F:hydrolase activity"/>
    <property type="evidence" value="ECO:0007669"/>
    <property type="project" value="UniProtKB-KW"/>
</dbReference>
<name>A0A1H0TXI3_9MICO</name>
<reference evidence="3" key="1">
    <citation type="submission" date="2016-10" db="EMBL/GenBank/DDBJ databases">
        <authorList>
            <person name="Varghese N."/>
            <person name="Submissions S."/>
        </authorList>
    </citation>
    <scope>NUCLEOTIDE SEQUENCE [LARGE SCALE GENOMIC DNA]</scope>
    <source>
        <strain evidence="3">DSM 22329</strain>
    </source>
</reference>
<evidence type="ECO:0000313" key="3">
    <source>
        <dbReference type="Proteomes" id="UP000199077"/>
    </source>
</evidence>
<dbReference type="Gene3D" id="1.10.4080.10">
    <property type="entry name" value="ADP-ribosylation/Crystallin J1"/>
    <property type="match status" value="1"/>
</dbReference>
<dbReference type="InterPro" id="IPR005502">
    <property type="entry name" value="Ribosyl_crysJ1"/>
</dbReference>
<protein>
    <submittedName>
        <fullName evidence="2">ADP-ribosylglycohydrolase</fullName>
    </submittedName>
</protein>
<dbReference type="GO" id="GO:0046872">
    <property type="term" value="F:metal ion binding"/>
    <property type="evidence" value="ECO:0007669"/>
    <property type="project" value="UniProtKB-KW"/>
</dbReference>
<organism evidence="2 3">
    <name type="scientific">Pedococcus dokdonensis</name>
    <dbReference type="NCBI Taxonomy" id="443156"/>
    <lineage>
        <taxon>Bacteria</taxon>
        <taxon>Bacillati</taxon>
        <taxon>Actinomycetota</taxon>
        <taxon>Actinomycetes</taxon>
        <taxon>Micrococcales</taxon>
        <taxon>Intrasporangiaceae</taxon>
        <taxon>Pedococcus</taxon>
    </lineage>
</organism>
<gene>
    <name evidence="2" type="ORF">SAMN04489867_3014</name>
</gene>
<evidence type="ECO:0000256" key="1">
    <source>
        <dbReference type="PIRSR" id="PIRSR605502-1"/>
    </source>
</evidence>
<feature type="binding site" evidence="1">
    <location>
        <position position="396"/>
    </location>
    <ligand>
        <name>Mg(2+)</name>
        <dbReference type="ChEBI" id="CHEBI:18420"/>
        <label>1</label>
    </ligand>
</feature>
<keyword evidence="3" id="KW-1185">Reference proteome</keyword>
<dbReference type="RefSeq" id="WP_091787186.1">
    <property type="nucleotide sequence ID" value="NZ_LT629711.1"/>
</dbReference>
<dbReference type="OrthoDB" id="9814159at2"/>
<proteinExistence type="predicted"/>
<dbReference type="PANTHER" id="PTHR16222:SF12">
    <property type="entry name" value="ADP-RIBOSYLGLYCOHYDROLASE-RELATED"/>
    <property type="match status" value="1"/>
</dbReference>
<dbReference type="PANTHER" id="PTHR16222">
    <property type="entry name" value="ADP-RIBOSYLGLYCOHYDROLASE"/>
    <property type="match status" value="1"/>
</dbReference>
<dbReference type="InterPro" id="IPR050792">
    <property type="entry name" value="ADP-ribosylglycohydrolase"/>
</dbReference>
<keyword evidence="1" id="KW-0479">Metal-binding</keyword>
<dbReference type="Pfam" id="PF03747">
    <property type="entry name" value="ADP_ribosyl_GH"/>
    <property type="match status" value="1"/>
</dbReference>
<evidence type="ECO:0000313" key="2">
    <source>
        <dbReference type="EMBL" id="SDP58388.1"/>
    </source>
</evidence>
<comment type="cofactor">
    <cofactor evidence="1">
        <name>Mg(2+)</name>
        <dbReference type="ChEBI" id="CHEBI:18420"/>
    </cofactor>
    <text evidence="1">Binds 2 magnesium ions per subunit.</text>
</comment>
<dbReference type="AlphaFoldDB" id="A0A1H0TXI3"/>